<feature type="transmembrane region" description="Helical" evidence="5">
    <location>
        <begin position="136"/>
        <end position="157"/>
    </location>
</feature>
<evidence type="ECO:0000256" key="4">
    <source>
        <dbReference type="ARBA" id="ARBA00023136"/>
    </source>
</evidence>
<dbReference type="AlphaFoldDB" id="A0A4V3XLL1"/>
<dbReference type="InterPro" id="IPR003689">
    <property type="entry name" value="ZIP"/>
</dbReference>
<dbReference type="EMBL" id="SRSF01000001">
    <property type="protein sequence ID" value="THH41383.1"/>
    <property type="molecule type" value="Genomic_DNA"/>
</dbReference>
<organism evidence="6 7">
    <name type="scientific">Neolewinella litorea</name>
    <dbReference type="NCBI Taxonomy" id="2562452"/>
    <lineage>
        <taxon>Bacteria</taxon>
        <taxon>Pseudomonadati</taxon>
        <taxon>Bacteroidota</taxon>
        <taxon>Saprospiria</taxon>
        <taxon>Saprospirales</taxon>
        <taxon>Lewinellaceae</taxon>
        <taxon>Neolewinella</taxon>
    </lineage>
</organism>
<evidence type="ECO:0000256" key="2">
    <source>
        <dbReference type="ARBA" id="ARBA00022692"/>
    </source>
</evidence>
<feature type="transmembrane region" description="Helical" evidence="5">
    <location>
        <begin position="30"/>
        <end position="51"/>
    </location>
</feature>
<dbReference type="GO" id="GO:0016020">
    <property type="term" value="C:membrane"/>
    <property type="evidence" value="ECO:0007669"/>
    <property type="project" value="UniProtKB-SubCell"/>
</dbReference>
<dbReference type="Pfam" id="PF02535">
    <property type="entry name" value="Zip"/>
    <property type="match status" value="1"/>
</dbReference>
<dbReference type="PANTHER" id="PTHR11040:SF44">
    <property type="entry name" value="PROTEIN ZNTC-RELATED"/>
    <property type="match status" value="1"/>
</dbReference>
<accession>A0A4V3XLL1</accession>
<gene>
    <name evidence="6" type="ORF">E4021_01940</name>
</gene>
<evidence type="ECO:0000256" key="3">
    <source>
        <dbReference type="ARBA" id="ARBA00022989"/>
    </source>
</evidence>
<proteinExistence type="predicted"/>
<comment type="caution">
    <text evidence="6">The sequence shown here is derived from an EMBL/GenBank/DDBJ whole genome shotgun (WGS) entry which is preliminary data.</text>
</comment>
<evidence type="ECO:0000256" key="5">
    <source>
        <dbReference type="SAM" id="Phobius"/>
    </source>
</evidence>
<dbReference type="PANTHER" id="PTHR11040">
    <property type="entry name" value="ZINC/IRON TRANSPORTER"/>
    <property type="match status" value="1"/>
</dbReference>
<dbReference type="RefSeq" id="WP_136456209.1">
    <property type="nucleotide sequence ID" value="NZ_SRSF01000001.1"/>
</dbReference>
<evidence type="ECO:0000256" key="1">
    <source>
        <dbReference type="ARBA" id="ARBA00004141"/>
    </source>
</evidence>
<evidence type="ECO:0000313" key="6">
    <source>
        <dbReference type="EMBL" id="THH41383.1"/>
    </source>
</evidence>
<feature type="transmembrane region" description="Helical" evidence="5">
    <location>
        <begin position="95"/>
        <end position="115"/>
    </location>
</feature>
<keyword evidence="3 5" id="KW-1133">Transmembrane helix</keyword>
<protein>
    <submittedName>
        <fullName evidence="6">Zinc/iron permease</fullName>
    </submittedName>
</protein>
<comment type="subcellular location">
    <subcellularLocation>
        <location evidence="1">Membrane</location>
        <topology evidence="1">Multi-pass membrane protein</topology>
    </subcellularLocation>
</comment>
<feature type="transmembrane region" description="Helical" evidence="5">
    <location>
        <begin position="194"/>
        <end position="213"/>
    </location>
</feature>
<dbReference type="OrthoDB" id="654481at2"/>
<evidence type="ECO:0000313" key="7">
    <source>
        <dbReference type="Proteomes" id="UP000308528"/>
    </source>
</evidence>
<name>A0A4V3XLL1_9BACT</name>
<sequence length="243" mass="25865">MAFWQYILLFSTALIGGGASQLGDDRLRKFLPTLLSFSGAYLLGIAALELIPDVFGRGSSSAGLWLLLGFFIQLLLEGFSQGVEHGHVHVHRGQGVGFAIGIMFGLGVHALLEGLPLGAGSSAYVDAAGHFHDDHLLYGIAMHKLPAAFALGLLLRGSGFSSAFIWTCLTIFGMLSPIGVALGEILSIDPEWRLRILALVVGSFLHISTTILFEADGSHRHGISVTKFLIIIAGMAVAYLTVH</sequence>
<dbReference type="Proteomes" id="UP000308528">
    <property type="component" value="Unassembled WGS sequence"/>
</dbReference>
<feature type="transmembrane region" description="Helical" evidence="5">
    <location>
        <begin position="63"/>
        <end position="83"/>
    </location>
</feature>
<feature type="transmembrane region" description="Helical" evidence="5">
    <location>
        <begin position="163"/>
        <end position="182"/>
    </location>
</feature>
<keyword evidence="4 5" id="KW-0472">Membrane</keyword>
<reference evidence="6 7" key="1">
    <citation type="submission" date="2019-04" db="EMBL/GenBank/DDBJ databases">
        <title>Lewinella litorea sp. nov., isolated from a marine sand.</title>
        <authorList>
            <person name="Yoon J.-H."/>
        </authorList>
    </citation>
    <scope>NUCLEOTIDE SEQUENCE [LARGE SCALE GENOMIC DNA]</scope>
    <source>
        <strain evidence="6 7">HSMS-39</strain>
    </source>
</reference>
<keyword evidence="7" id="KW-1185">Reference proteome</keyword>
<feature type="transmembrane region" description="Helical" evidence="5">
    <location>
        <begin position="225"/>
        <end position="242"/>
    </location>
</feature>
<dbReference type="GO" id="GO:0005385">
    <property type="term" value="F:zinc ion transmembrane transporter activity"/>
    <property type="evidence" value="ECO:0007669"/>
    <property type="project" value="TreeGrafter"/>
</dbReference>
<keyword evidence="2 5" id="KW-0812">Transmembrane</keyword>